<gene>
    <name evidence="1" type="ORF">Psi01_37420</name>
</gene>
<name>A0A8J3SEY9_9ACTN</name>
<protein>
    <submittedName>
        <fullName evidence="1">Uncharacterized protein</fullName>
    </submittedName>
</protein>
<reference evidence="1 2" key="1">
    <citation type="submission" date="2021-01" db="EMBL/GenBank/DDBJ databases">
        <title>Whole genome shotgun sequence of Planobispora siamensis NBRC 107568.</title>
        <authorList>
            <person name="Komaki H."/>
            <person name="Tamura T."/>
        </authorList>
    </citation>
    <scope>NUCLEOTIDE SEQUENCE [LARGE SCALE GENOMIC DNA]</scope>
    <source>
        <strain evidence="1 2">NBRC 107568</strain>
    </source>
</reference>
<evidence type="ECO:0000313" key="2">
    <source>
        <dbReference type="Proteomes" id="UP000619788"/>
    </source>
</evidence>
<organism evidence="1 2">
    <name type="scientific">Planobispora siamensis</name>
    <dbReference type="NCBI Taxonomy" id="936338"/>
    <lineage>
        <taxon>Bacteria</taxon>
        <taxon>Bacillati</taxon>
        <taxon>Actinomycetota</taxon>
        <taxon>Actinomycetes</taxon>
        <taxon>Streptosporangiales</taxon>
        <taxon>Streptosporangiaceae</taxon>
        <taxon>Planobispora</taxon>
    </lineage>
</organism>
<comment type="caution">
    <text evidence="1">The sequence shown here is derived from an EMBL/GenBank/DDBJ whole genome shotgun (WGS) entry which is preliminary data.</text>
</comment>
<sequence length="67" mass="7191">MYTSGAVGEWWQEAAVQVKTIMKYSAIGFAAFFLFKRPDDAAGAVKGALDSVFDAADSLAQFVSHLS</sequence>
<keyword evidence="2" id="KW-1185">Reference proteome</keyword>
<accession>A0A8J3SEY9</accession>
<evidence type="ECO:0000313" key="1">
    <source>
        <dbReference type="EMBL" id="GIH93112.1"/>
    </source>
</evidence>
<dbReference type="AlphaFoldDB" id="A0A8J3SEY9"/>
<proteinExistence type="predicted"/>
<dbReference type="Proteomes" id="UP000619788">
    <property type="component" value="Unassembled WGS sequence"/>
</dbReference>
<dbReference type="EMBL" id="BOOJ01000030">
    <property type="protein sequence ID" value="GIH93112.1"/>
    <property type="molecule type" value="Genomic_DNA"/>
</dbReference>